<evidence type="ECO:0000313" key="2">
    <source>
        <dbReference type="Proteomes" id="UP000005408"/>
    </source>
</evidence>
<dbReference type="Proteomes" id="UP000005408">
    <property type="component" value="Unassembled WGS sequence"/>
</dbReference>
<evidence type="ECO:0000313" key="1">
    <source>
        <dbReference type="EnsemblMetazoa" id="G7518.1:cds"/>
    </source>
</evidence>
<sequence>MANYKGNATPNQSQPNLARKLHEKLLCDLILKCIVTDAQILKWRHQFRIHCDVTQVIDGSIDGHFDYLEEIGKLKIGDYEILKEIFYEVNQTALSHIDDRSTKILEALQDNQNRS</sequence>
<name>A0A8W8NVG0_MAGGI</name>
<accession>A0A8W8NVG0</accession>
<organism evidence="1 2">
    <name type="scientific">Magallana gigas</name>
    <name type="common">Pacific oyster</name>
    <name type="synonym">Crassostrea gigas</name>
    <dbReference type="NCBI Taxonomy" id="29159"/>
    <lineage>
        <taxon>Eukaryota</taxon>
        <taxon>Metazoa</taxon>
        <taxon>Spiralia</taxon>
        <taxon>Lophotrochozoa</taxon>
        <taxon>Mollusca</taxon>
        <taxon>Bivalvia</taxon>
        <taxon>Autobranchia</taxon>
        <taxon>Pteriomorphia</taxon>
        <taxon>Ostreida</taxon>
        <taxon>Ostreoidea</taxon>
        <taxon>Ostreidae</taxon>
        <taxon>Magallana</taxon>
    </lineage>
</organism>
<dbReference type="EnsemblMetazoa" id="G7518.1">
    <property type="protein sequence ID" value="G7518.1:cds"/>
    <property type="gene ID" value="G7518"/>
</dbReference>
<dbReference type="AlphaFoldDB" id="A0A8W8NVG0"/>
<reference evidence="1" key="1">
    <citation type="submission" date="2022-08" db="UniProtKB">
        <authorList>
            <consortium name="EnsemblMetazoa"/>
        </authorList>
    </citation>
    <scope>IDENTIFICATION</scope>
    <source>
        <strain evidence="1">05x7-T-G4-1.051#20</strain>
    </source>
</reference>
<proteinExistence type="predicted"/>
<protein>
    <submittedName>
        <fullName evidence="1">Uncharacterized protein</fullName>
    </submittedName>
</protein>
<keyword evidence="2" id="KW-1185">Reference proteome</keyword>